<feature type="coiled-coil region" evidence="1">
    <location>
        <begin position="564"/>
        <end position="816"/>
    </location>
</feature>
<feature type="coiled-coil region" evidence="1">
    <location>
        <begin position="426"/>
        <end position="498"/>
    </location>
</feature>
<evidence type="ECO:0000256" key="1">
    <source>
        <dbReference type="SAM" id="Coils"/>
    </source>
</evidence>
<dbReference type="GO" id="GO:0003682">
    <property type="term" value="F:chromatin binding"/>
    <property type="evidence" value="ECO:0007669"/>
    <property type="project" value="TreeGrafter"/>
</dbReference>
<dbReference type="PANTHER" id="PTHR43941:SF1">
    <property type="entry name" value="STRUCTURAL MAINTENANCE OF CHROMOSOMES PROTEIN 2"/>
    <property type="match status" value="1"/>
</dbReference>
<accession>A0A8S1IU93</accession>
<organism evidence="4 5">
    <name type="scientific">Ostreobium quekettii</name>
    <dbReference type="NCBI Taxonomy" id="121088"/>
    <lineage>
        <taxon>Eukaryota</taxon>
        <taxon>Viridiplantae</taxon>
        <taxon>Chlorophyta</taxon>
        <taxon>core chlorophytes</taxon>
        <taxon>Ulvophyceae</taxon>
        <taxon>TCBD clade</taxon>
        <taxon>Bryopsidales</taxon>
        <taxon>Ostreobineae</taxon>
        <taxon>Ostreobiaceae</taxon>
        <taxon>Ostreobium</taxon>
    </lineage>
</organism>
<comment type="caution">
    <text evidence="4">The sequence shown here is derived from an EMBL/GenBank/DDBJ whole genome shotgun (WGS) entry which is preliminary data.</text>
</comment>
<dbReference type="Pfam" id="PF10358">
    <property type="entry name" value="NT-C2"/>
    <property type="match status" value="1"/>
</dbReference>
<evidence type="ECO:0000259" key="3">
    <source>
        <dbReference type="PROSITE" id="PS51840"/>
    </source>
</evidence>
<dbReference type="Gene3D" id="1.10.287.1490">
    <property type="match status" value="2"/>
</dbReference>
<dbReference type="GO" id="GO:0007076">
    <property type="term" value="P:mitotic chromosome condensation"/>
    <property type="evidence" value="ECO:0007669"/>
    <property type="project" value="TreeGrafter"/>
</dbReference>
<keyword evidence="5" id="KW-1185">Reference proteome</keyword>
<feature type="compositionally biased region" description="Polar residues" evidence="2">
    <location>
        <begin position="237"/>
        <end position="271"/>
    </location>
</feature>
<dbReference type="GO" id="GO:0000793">
    <property type="term" value="C:condensed chromosome"/>
    <property type="evidence" value="ECO:0007669"/>
    <property type="project" value="TreeGrafter"/>
</dbReference>
<gene>
    <name evidence="4" type="ORF">OSTQU699_LOCUS2950</name>
</gene>
<dbReference type="Proteomes" id="UP000708148">
    <property type="component" value="Unassembled WGS sequence"/>
</dbReference>
<dbReference type="InterPro" id="IPR019448">
    <property type="entry name" value="NT-C2"/>
</dbReference>
<proteinExistence type="predicted"/>
<dbReference type="PROSITE" id="PS51840">
    <property type="entry name" value="C2_NT"/>
    <property type="match status" value="1"/>
</dbReference>
<feature type="region of interest" description="Disordered" evidence="2">
    <location>
        <begin position="1343"/>
        <end position="1381"/>
    </location>
</feature>
<evidence type="ECO:0000313" key="4">
    <source>
        <dbReference type="EMBL" id="CAD7697589.1"/>
    </source>
</evidence>
<feature type="domain" description="C2 NT-type" evidence="3">
    <location>
        <begin position="12"/>
        <end position="155"/>
    </location>
</feature>
<evidence type="ECO:0000256" key="2">
    <source>
        <dbReference type="SAM" id="MobiDB-lite"/>
    </source>
</evidence>
<keyword evidence="1" id="KW-0175">Coiled coil</keyword>
<dbReference type="OrthoDB" id="540141at2759"/>
<name>A0A8S1IU93_9CHLO</name>
<dbReference type="GO" id="GO:0000796">
    <property type="term" value="C:condensin complex"/>
    <property type="evidence" value="ECO:0007669"/>
    <property type="project" value="TreeGrafter"/>
</dbReference>
<sequence>MFRRSSRRYDSRRRDGKVPVIYKFDVHCLDLQGVPSKSVKQCRLVLSRGTDVQMTRLAMVANGIAKFDQMLSHEATVYKATQNTLEPKVCSFKIQTPGKGLDGKMLTIGRATVDMARYASLHADKPDILEMPISFEFGRSRHPTGVLRISITGTLLRGLTPDDAMTETSVSAVSTASHQHVSEQDLAGFEPSDMPFDRSSPNLQTERSPVYPGERSPLFPAERSPGFQTEPDRPLTPTGQQQKPHLVSAPSTISNTSMTAQTAESCSINSRRSPDSDWSFECDKLVTEVSDLKEALAKAQAEKDELRAACQTAVEHEDELHAQLEELRQSQADAHSGGEEEEEDAEVQYLRDQVQALEAERATWEQKLAEAERLRLADEASKEKGMTKGMTCESGSDWEFHVQSTDDPQCAFIPIPKMPNQTQAERDDLKRQLEVSEKTIQSLEHQHKDVHNRLMELTNERDDLKERLETKEKEVSEVVHLRAELKALEEEISEAKRAAGEPSRTLSDMQQLAKALGEAEETIAGMVAPGEVEQALVTGLLSTRKHLAEVETERCALSARLTEAKHGEDELLEARKEKDEIAKELSIRIQEATKAEEWVQETQRTLRASEDQLTTALSRIEELEANVAKNDVNMNRVIREKEMLLEDVTSAERTARELEQDLSERVDSYNKMEERLREVTAELAIADKTVKRLESEMGDTLAEMNEATQRAVRMEAMCADLEANGKEQTSETLKKVRMLDEALAVVMTQKRELEEKASDSETVANKLRDKVSMLEDSLQESQEKGKACERELKELLAAAEQECELAQQHLSEARDGYGAVEARLLETSHSLTASEAKLIEATEKLTATEGKVHEVHEEKSALEQRLVAIDRRVHELEESSELSSARTKQLEEELAAVKSEKRAAQQRVQELELSRQGLMGKVASLQEDLQDDHDTAIAALEEKWSSIVAELESENANLRKREASLNDSLTSAKGEVDKVTKTLGQRVRKLEAEAGENVSKLGRLEVEREDLGSQVQELQKQVVQLKLERDDAKEDRADAGSELQRLREGAEALQVAAKGQQDFAKDLKNARAAVTELESEKQWLREQNRQLTERMGEAQFKVTDLEELVQEAEEERKELMAEVASARARLRDLSKLEAAFGNLQDEAKALRDENAMYQENNQRLKEEVTAAAATTIQDNDSLQTELSHLRSSTDELTLEITDLRAQNVSLKAEVDAIKAASATAAQATARAAIVERETSGLRKLVCNLERERDGLREELDARSAALEEATSRVQSLLISNNKLEGVMALKLETLEDLEVARARLQDGAPPKGRVARGLAIYEGARGGNTGEAEVLRKRVASVQAKTKEASERAEQEAERAKQEGERAQREAERAKREADEREVLVRQKKDLEMALEEMSAKNARLQEAAHTLLVKMERQYSGDQEPDVVEEIDRVMHDLVRSKMELAQLKEECVVLRKELYKSRENGIEMAAKITKLEAVHHERVAVTKAHTWTDLRLDDDGGPEAQGGLDARRSSG</sequence>
<evidence type="ECO:0000313" key="5">
    <source>
        <dbReference type="Proteomes" id="UP000708148"/>
    </source>
</evidence>
<feature type="coiled-coil region" evidence="1">
    <location>
        <begin position="859"/>
        <end position="968"/>
    </location>
</feature>
<protein>
    <recommendedName>
        <fullName evidence="3">C2 NT-type domain-containing protein</fullName>
    </recommendedName>
</protein>
<feature type="coiled-coil region" evidence="1">
    <location>
        <begin position="282"/>
        <end position="374"/>
    </location>
</feature>
<feature type="region of interest" description="Disordered" evidence="2">
    <location>
        <begin position="188"/>
        <end position="277"/>
    </location>
</feature>
<dbReference type="EMBL" id="CAJHUC010000679">
    <property type="protein sequence ID" value="CAD7697589.1"/>
    <property type="molecule type" value="Genomic_DNA"/>
</dbReference>
<feature type="region of interest" description="Disordered" evidence="2">
    <location>
        <begin position="1495"/>
        <end position="1517"/>
    </location>
</feature>
<reference evidence="4" key="1">
    <citation type="submission" date="2020-12" db="EMBL/GenBank/DDBJ databases">
        <authorList>
            <person name="Iha C."/>
        </authorList>
    </citation>
    <scope>NUCLEOTIDE SEQUENCE</scope>
</reference>
<dbReference type="PANTHER" id="PTHR43941">
    <property type="entry name" value="STRUCTURAL MAINTENANCE OF CHROMOSOMES PROTEIN 2"/>
    <property type="match status" value="1"/>
</dbReference>
<feature type="compositionally biased region" description="Basic and acidic residues" evidence="2">
    <location>
        <begin position="1345"/>
        <end position="1381"/>
    </location>
</feature>
<dbReference type="GO" id="GO:0000785">
    <property type="term" value="C:chromatin"/>
    <property type="evidence" value="ECO:0007669"/>
    <property type="project" value="TreeGrafter"/>
</dbReference>
<feature type="coiled-coil region" evidence="1">
    <location>
        <begin position="1001"/>
        <end position="1272"/>
    </location>
</feature>